<dbReference type="Proteomes" id="UP000319383">
    <property type="component" value="Chromosome"/>
</dbReference>
<dbReference type="RefSeq" id="WP_145374862.1">
    <property type="nucleotide sequence ID" value="NZ_CP036276.1"/>
</dbReference>
<keyword evidence="3" id="KW-1185">Reference proteome</keyword>
<sequence length="490" mass="55447">MNRKTVDATGQRLPESNKFHGFTRLDANFLYCPNQFLDVCLPHSSRSVVRLVAFILDQTLGWLDEHGNPISQNITVSFNQLIRSAGISRGAIRKSIDDAIAGGFICCVREGKPAAVGEPPEHATYAIRWDDSGQYLDASESFEGFYAGDGYRTPIPNAYFRHVVPNETLTVTKVVGTVLRHTVGYQNHFGGRRPEAPLSYRFIQRFANIPDPKTLSAAISSAIASQYIVCIDEGVFHQDQNLRRPATYAVKWLSDAPKSTSGSKKPAGGRFNKPSSPPVQKTQQDQSNIPSSSGSENPAGGRFRKPSKEKTGQKNTLQQHSAAADKKGFQLLCEVGFDEKTAEKLSEASNTDVIERQIKWIGRRKVEQNRLGMLRRAIEENWPEPDRPKDAKMLNRELRERDRKRAAEEEREERKLLADKTQRIGRRAELQKNWDDLSDAERKRIESAAYDNQNSEMLRRLFQRSESHRLRECFRQLDREKTSGESTSHS</sequence>
<evidence type="ECO:0000256" key="1">
    <source>
        <dbReference type="SAM" id="MobiDB-lite"/>
    </source>
</evidence>
<protein>
    <submittedName>
        <fullName evidence="2">Uncharacterized protein</fullName>
    </submittedName>
</protein>
<proteinExistence type="predicted"/>
<accession>A0A517ZK33</accession>
<dbReference type="EMBL" id="CP036276">
    <property type="protein sequence ID" value="QDU42859.1"/>
    <property type="molecule type" value="Genomic_DNA"/>
</dbReference>
<organism evidence="2 3">
    <name type="scientific">Symmachiella dynata</name>
    <dbReference type="NCBI Taxonomy" id="2527995"/>
    <lineage>
        <taxon>Bacteria</taxon>
        <taxon>Pseudomonadati</taxon>
        <taxon>Planctomycetota</taxon>
        <taxon>Planctomycetia</taxon>
        <taxon>Planctomycetales</taxon>
        <taxon>Planctomycetaceae</taxon>
        <taxon>Symmachiella</taxon>
    </lineage>
</organism>
<evidence type="ECO:0000313" key="3">
    <source>
        <dbReference type="Proteomes" id="UP000319383"/>
    </source>
</evidence>
<gene>
    <name evidence="2" type="ORF">Mal52_13280</name>
</gene>
<dbReference type="AlphaFoldDB" id="A0A517ZK33"/>
<feature type="region of interest" description="Disordered" evidence="1">
    <location>
        <begin position="255"/>
        <end position="323"/>
    </location>
</feature>
<dbReference type="KEGG" id="sdyn:Mal52_13280"/>
<feature type="compositionally biased region" description="Polar residues" evidence="1">
    <location>
        <begin position="278"/>
        <end position="296"/>
    </location>
</feature>
<reference evidence="2 3" key="1">
    <citation type="submission" date="2019-02" db="EMBL/GenBank/DDBJ databases">
        <title>Deep-cultivation of Planctomycetes and their phenomic and genomic characterization uncovers novel biology.</title>
        <authorList>
            <person name="Wiegand S."/>
            <person name="Jogler M."/>
            <person name="Boedeker C."/>
            <person name="Pinto D."/>
            <person name="Vollmers J."/>
            <person name="Rivas-Marin E."/>
            <person name="Kohn T."/>
            <person name="Peeters S.H."/>
            <person name="Heuer A."/>
            <person name="Rast P."/>
            <person name="Oberbeckmann S."/>
            <person name="Bunk B."/>
            <person name="Jeske O."/>
            <person name="Meyerdierks A."/>
            <person name="Storesund J.E."/>
            <person name="Kallscheuer N."/>
            <person name="Luecker S."/>
            <person name="Lage O.M."/>
            <person name="Pohl T."/>
            <person name="Merkel B.J."/>
            <person name="Hornburger P."/>
            <person name="Mueller R.-W."/>
            <person name="Bruemmer F."/>
            <person name="Labrenz M."/>
            <person name="Spormann A.M."/>
            <person name="Op den Camp H."/>
            <person name="Overmann J."/>
            <person name="Amann R."/>
            <person name="Jetten M.S.M."/>
            <person name="Mascher T."/>
            <person name="Medema M.H."/>
            <person name="Devos D.P."/>
            <person name="Kaster A.-K."/>
            <person name="Ovreas L."/>
            <person name="Rohde M."/>
            <person name="Galperin M.Y."/>
            <person name="Jogler C."/>
        </authorList>
    </citation>
    <scope>NUCLEOTIDE SEQUENCE [LARGE SCALE GENOMIC DNA]</scope>
    <source>
        <strain evidence="2 3">Mal52</strain>
    </source>
</reference>
<evidence type="ECO:0000313" key="2">
    <source>
        <dbReference type="EMBL" id="QDU42859.1"/>
    </source>
</evidence>
<name>A0A517ZK33_9PLAN</name>